<evidence type="ECO:0000256" key="1">
    <source>
        <dbReference type="SAM" id="Coils"/>
    </source>
</evidence>
<name>L7VW42_9BACT</name>
<proteinExistence type="predicted"/>
<evidence type="ECO:0000256" key="2">
    <source>
        <dbReference type="SAM" id="MobiDB-lite"/>
    </source>
</evidence>
<feature type="region of interest" description="Disordered" evidence="2">
    <location>
        <begin position="1"/>
        <end position="21"/>
    </location>
</feature>
<evidence type="ECO:0000313" key="3">
    <source>
        <dbReference type="EMBL" id="AGC71566.1"/>
    </source>
</evidence>
<reference evidence="3" key="1">
    <citation type="submission" date="2012-09" db="EMBL/GenBank/DDBJ databases">
        <title>Metagenomic Characterization of a Microbial Community in Wastewater Detects High Levels of Antibiotic Resistance.</title>
        <authorList>
            <person name="Abrams M."/>
            <person name="Caldwell A."/>
            <person name="Vandaei E."/>
            <person name="Lee W."/>
            <person name="Perrott J."/>
            <person name="Khan S.Y."/>
            <person name="Ta J."/>
            <person name="Romero D."/>
            <person name="Nguyen V."/>
            <person name="Pourmand N."/>
            <person name="Ouverney C.C."/>
        </authorList>
    </citation>
    <scope>NUCLEOTIDE SEQUENCE</scope>
</reference>
<accession>L7VW42</accession>
<sequence>MADSPATPPSDPRRTGAPSHPAPRFRRLVRCENCFKQFDAGDLAVGERFRCLCGALLAVPRSEAQEAPVVRCASCGAPRAAGAVNCTFCEAPFVLGESERNTLCPVCASRLGDRQRFCHNCGTRIAPEAVAGGRSEYSCPSCTPERRLSSRRIPDATAGLGMLECGSCSGIWLGHPTFEALQERARREVAPEPLARAGRPGAKRPKALQKVTYRPCPVCRKLMVRRAFAGSSGVVLDVCGSHGLWFDATELEATLAWIRAGGLSRAEERLAEERKEAARRAAIAKQEIREVEAEPPAEARWFELLGDLAEMVFEAVGRKR</sequence>
<keyword evidence="1" id="KW-0175">Coiled coil</keyword>
<protein>
    <submittedName>
        <fullName evidence="3">Uncharacterized protein</fullName>
    </submittedName>
</protein>
<feature type="coiled-coil region" evidence="1">
    <location>
        <begin position="267"/>
        <end position="294"/>
    </location>
</feature>
<feature type="compositionally biased region" description="Pro residues" evidence="2">
    <location>
        <begin position="1"/>
        <end position="10"/>
    </location>
</feature>
<dbReference type="EMBL" id="JX649876">
    <property type="protein sequence ID" value="AGC71566.1"/>
    <property type="molecule type" value="Genomic_DNA"/>
</dbReference>
<dbReference type="AlphaFoldDB" id="L7VW42"/>
<organism evidence="3">
    <name type="scientific">uncultured bacterium A1Q1_fos_517</name>
    <dbReference type="NCBI Taxonomy" id="1256582"/>
    <lineage>
        <taxon>Bacteria</taxon>
        <taxon>environmental samples</taxon>
    </lineage>
</organism>